<gene>
    <name evidence="2" type="ORF">ACFSQ0_09220</name>
</gene>
<reference evidence="3" key="1">
    <citation type="journal article" date="2019" name="Int. J. Syst. Evol. Microbiol.">
        <title>The Global Catalogue of Microorganisms (GCM) 10K type strain sequencing project: providing services to taxonomists for standard genome sequencing and annotation.</title>
        <authorList>
            <consortium name="The Broad Institute Genomics Platform"/>
            <consortium name="The Broad Institute Genome Sequencing Center for Infectious Disease"/>
            <person name="Wu L."/>
            <person name="Ma J."/>
        </authorList>
    </citation>
    <scope>NUCLEOTIDE SEQUENCE [LARGE SCALE GENOMIC DNA]</scope>
    <source>
        <strain evidence="3">KCTC 42255</strain>
    </source>
</reference>
<evidence type="ECO:0000256" key="1">
    <source>
        <dbReference type="SAM" id="Phobius"/>
    </source>
</evidence>
<proteinExistence type="predicted"/>
<dbReference type="Proteomes" id="UP001597357">
    <property type="component" value="Unassembled WGS sequence"/>
</dbReference>
<dbReference type="EMBL" id="JBHULZ010000041">
    <property type="protein sequence ID" value="MFD2698169.1"/>
    <property type="molecule type" value="Genomic_DNA"/>
</dbReference>
<comment type="caution">
    <text evidence="2">The sequence shown here is derived from an EMBL/GenBank/DDBJ whole genome shotgun (WGS) entry which is preliminary data.</text>
</comment>
<evidence type="ECO:0008006" key="4">
    <source>
        <dbReference type="Google" id="ProtNLM"/>
    </source>
</evidence>
<organism evidence="2 3">
    <name type="scientific">Mesonia sediminis</name>
    <dbReference type="NCBI Taxonomy" id="1703946"/>
    <lineage>
        <taxon>Bacteria</taxon>
        <taxon>Pseudomonadati</taxon>
        <taxon>Bacteroidota</taxon>
        <taxon>Flavobacteriia</taxon>
        <taxon>Flavobacteriales</taxon>
        <taxon>Flavobacteriaceae</taxon>
        <taxon>Mesonia</taxon>
    </lineage>
</organism>
<evidence type="ECO:0000313" key="3">
    <source>
        <dbReference type="Proteomes" id="UP001597357"/>
    </source>
</evidence>
<evidence type="ECO:0000313" key="2">
    <source>
        <dbReference type="EMBL" id="MFD2698169.1"/>
    </source>
</evidence>
<keyword evidence="1" id="KW-1133">Transmembrane helix</keyword>
<keyword evidence="1" id="KW-0812">Transmembrane</keyword>
<accession>A0ABW5SET8</accession>
<dbReference type="RefSeq" id="WP_379047288.1">
    <property type="nucleotide sequence ID" value="NZ_JBHULZ010000041.1"/>
</dbReference>
<sequence>MIKKFNYFFVIFVLAIISVIKFINDNRKDYFFRHRFDLTNIEYLESYTVEVLDYSYNQLTISNNDLKLEPNQTYALTNAANEQFIFAFSSSEIKDNKIFLNNLVWYFKKPLGDIENAKLSKINLPTKIKDGSVKVAMLTGQFGCCMMHGKKFRYFWQEKNPNVQFKGTEKDVYSYSYYGGAAANSSSLLKESRAIEPADVYVIWTGRNEKNSDLLANNIQQIHRNLKRISPEAEIILIYPSPSPVPELDENISLNVKCLDALDLKGIKKIDIYSLFKSKENWQNYYFDYEYALSKKAYLEIVNLLNDEI</sequence>
<dbReference type="Gene3D" id="3.40.50.1110">
    <property type="entry name" value="SGNH hydrolase"/>
    <property type="match status" value="1"/>
</dbReference>
<feature type="transmembrane region" description="Helical" evidence="1">
    <location>
        <begin position="6"/>
        <end position="23"/>
    </location>
</feature>
<protein>
    <recommendedName>
        <fullName evidence="4">SGNH/GDSL hydrolase family protein</fullName>
    </recommendedName>
</protein>
<dbReference type="InterPro" id="IPR036514">
    <property type="entry name" value="SGNH_hydro_sf"/>
</dbReference>
<name>A0ABW5SET8_9FLAO</name>
<dbReference type="SUPFAM" id="SSF52266">
    <property type="entry name" value="SGNH hydrolase"/>
    <property type="match status" value="1"/>
</dbReference>
<keyword evidence="3" id="KW-1185">Reference proteome</keyword>
<keyword evidence="1" id="KW-0472">Membrane</keyword>